<dbReference type="SUPFAM" id="SSF53822">
    <property type="entry name" value="Periplasmic binding protein-like I"/>
    <property type="match status" value="1"/>
</dbReference>
<name>A8ZZ39_DESOH</name>
<feature type="signal peptide" evidence="3">
    <location>
        <begin position="1"/>
        <end position="23"/>
    </location>
</feature>
<feature type="chain" id="PRO_5002734779" evidence="3">
    <location>
        <begin position="24"/>
        <end position="415"/>
    </location>
</feature>
<protein>
    <submittedName>
        <fullName evidence="5">Extracellular ligand-binding receptor</fullName>
    </submittedName>
</protein>
<dbReference type="Gene3D" id="3.40.50.2300">
    <property type="match status" value="2"/>
</dbReference>
<feature type="domain" description="Leucine-binding protein" evidence="4">
    <location>
        <begin position="32"/>
        <end position="370"/>
    </location>
</feature>
<dbReference type="EMBL" id="CP000859">
    <property type="protein sequence ID" value="ABW68812.1"/>
    <property type="molecule type" value="Genomic_DNA"/>
</dbReference>
<dbReference type="PANTHER" id="PTHR47235">
    <property type="entry name" value="BLR6548 PROTEIN"/>
    <property type="match status" value="1"/>
</dbReference>
<evidence type="ECO:0000313" key="6">
    <source>
        <dbReference type="Proteomes" id="UP000008561"/>
    </source>
</evidence>
<evidence type="ECO:0000313" key="5">
    <source>
        <dbReference type="EMBL" id="ABW68812.1"/>
    </source>
</evidence>
<evidence type="ECO:0000259" key="4">
    <source>
        <dbReference type="Pfam" id="PF13458"/>
    </source>
</evidence>
<organism evidence="5 6">
    <name type="scientific">Desulfosudis oleivorans (strain DSM 6200 / JCM 39069 / Hxd3)</name>
    <name type="common">Desulfococcus oleovorans</name>
    <dbReference type="NCBI Taxonomy" id="96561"/>
    <lineage>
        <taxon>Bacteria</taxon>
        <taxon>Pseudomonadati</taxon>
        <taxon>Thermodesulfobacteriota</taxon>
        <taxon>Desulfobacteria</taxon>
        <taxon>Desulfobacterales</taxon>
        <taxon>Desulfosudaceae</taxon>
        <taxon>Desulfosudis</taxon>
    </lineage>
</organism>
<dbReference type="Proteomes" id="UP000008561">
    <property type="component" value="Chromosome"/>
</dbReference>
<dbReference type="HOGENOM" id="CLU_027128_7_0_7"/>
<evidence type="ECO:0000256" key="2">
    <source>
        <dbReference type="ARBA" id="ARBA00022729"/>
    </source>
</evidence>
<accession>A8ZZ39</accession>
<comment type="similarity">
    <text evidence="1">Belongs to the leucine-binding protein family.</text>
</comment>
<dbReference type="OrthoDB" id="9777352at2"/>
<keyword evidence="6" id="KW-1185">Reference proteome</keyword>
<dbReference type="RefSeq" id="WP_012176423.1">
    <property type="nucleotide sequence ID" value="NC_009943.1"/>
</dbReference>
<gene>
    <name evidence="5" type="ordered locus">Dole_3009</name>
</gene>
<dbReference type="InterPro" id="IPR028081">
    <property type="entry name" value="Leu-bd"/>
</dbReference>
<keyword evidence="5" id="KW-0675">Receptor</keyword>
<dbReference type="KEGG" id="dol:Dole_3009"/>
<dbReference type="Pfam" id="PF13458">
    <property type="entry name" value="Peripla_BP_6"/>
    <property type="match status" value="1"/>
</dbReference>
<dbReference type="InterPro" id="IPR028082">
    <property type="entry name" value="Peripla_BP_I"/>
</dbReference>
<evidence type="ECO:0000256" key="3">
    <source>
        <dbReference type="SAM" id="SignalP"/>
    </source>
</evidence>
<dbReference type="STRING" id="96561.Dole_3009"/>
<keyword evidence="2 3" id="KW-0732">Signal</keyword>
<reference evidence="5 6" key="1">
    <citation type="submission" date="2007-10" db="EMBL/GenBank/DDBJ databases">
        <title>Complete sequence of Desulfococcus oleovorans Hxd3.</title>
        <authorList>
            <consortium name="US DOE Joint Genome Institute"/>
            <person name="Copeland A."/>
            <person name="Lucas S."/>
            <person name="Lapidus A."/>
            <person name="Barry K."/>
            <person name="Glavina del Rio T."/>
            <person name="Dalin E."/>
            <person name="Tice H."/>
            <person name="Pitluck S."/>
            <person name="Kiss H."/>
            <person name="Brettin T."/>
            <person name="Bruce D."/>
            <person name="Detter J.C."/>
            <person name="Han C."/>
            <person name="Schmutz J."/>
            <person name="Larimer F."/>
            <person name="Land M."/>
            <person name="Hauser L."/>
            <person name="Kyrpides N."/>
            <person name="Kim E."/>
            <person name="Wawrik B."/>
            <person name="Richardson P."/>
        </authorList>
    </citation>
    <scope>NUCLEOTIDE SEQUENCE [LARGE SCALE GENOMIC DNA]</scope>
    <source>
        <strain evidence="6">DSM 6200 / JCM 39069 / Hxd3</strain>
    </source>
</reference>
<dbReference type="PANTHER" id="PTHR47235:SF1">
    <property type="entry name" value="BLR6548 PROTEIN"/>
    <property type="match status" value="1"/>
</dbReference>
<proteinExistence type="inferred from homology"/>
<sequence>MKRFAAIIIISAALALCFGTAGMCEVGVTDTEIHIGQWGPQTGPAAPWGAVARGTDAYFKMINAEGGIHGRKLVHHYFDDAYNPAKTVAGVKQLQEQEGMFAWVSGVGTATGLAVKDYLMENKIPWIGPSAGSRHWVEPPQKYLFNVYPFYMGDAQLLCQYAVETMGKKKIAIAFQNDDYGKQGVEGAEYQLKKAGLELAVKVPVNVADTDMIPHVMELKKAGADAVLLFVTPGHVARIIGTGKAMQFEPTWMSTSTCGDFPLMMAITKGLCKGLITASFGLAEPTGHVGEVQLLDNPVQKMVAKYKTDAFDKFAAKDERYGYTFLAGIGFAEPLVEAIRRCGKDLTREKLVKELENMKNFKGVLGRINYKPFDPKDPLCRLGQGEVFLQECTENGGSKILTDWVTTTYLPSKAE</sequence>
<dbReference type="CDD" id="cd06343">
    <property type="entry name" value="PBP1_ABC_ligand_binding-like"/>
    <property type="match status" value="1"/>
</dbReference>
<dbReference type="eggNOG" id="COG0683">
    <property type="taxonomic scope" value="Bacteria"/>
</dbReference>
<evidence type="ECO:0000256" key="1">
    <source>
        <dbReference type="ARBA" id="ARBA00010062"/>
    </source>
</evidence>
<dbReference type="AlphaFoldDB" id="A8ZZ39"/>